<evidence type="ECO:0000256" key="1">
    <source>
        <dbReference type="SAM" id="Phobius"/>
    </source>
</evidence>
<dbReference type="AlphaFoldDB" id="A0A068S4S9"/>
<keyword evidence="1" id="KW-0812">Transmembrane</keyword>
<comment type="caution">
    <text evidence="2">The sequence shown here is derived from an EMBL/GenBank/DDBJ whole genome shotgun (WGS) entry which is preliminary data.</text>
</comment>
<dbReference type="OrthoDB" id="3239304at2759"/>
<evidence type="ECO:0000313" key="3">
    <source>
        <dbReference type="Proteomes" id="UP000027586"/>
    </source>
</evidence>
<feature type="transmembrane region" description="Helical" evidence="1">
    <location>
        <begin position="55"/>
        <end position="77"/>
    </location>
</feature>
<keyword evidence="1" id="KW-0472">Membrane</keyword>
<reference evidence="2" key="1">
    <citation type="submission" date="2013-08" db="EMBL/GenBank/DDBJ databases">
        <title>Gene expansion shapes genome architecture in the human pathogen Lichtheimia corymbifera: an evolutionary genomics analysis in the ancient terrestrial Mucorales (Mucoromycotina).</title>
        <authorList>
            <person name="Schwartze V.U."/>
            <person name="Winter S."/>
            <person name="Shelest E."/>
            <person name="Marcet-Houben M."/>
            <person name="Horn F."/>
            <person name="Wehner S."/>
            <person name="Hoffmann K."/>
            <person name="Riege K."/>
            <person name="Sammeth M."/>
            <person name="Nowrousian M."/>
            <person name="Valiante V."/>
            <person name="Linde J."/>
            <person name="Jacobsen I.D."/>
            <person name="Marz M."/>
            <person name="Brakhage A.A."/>
            <person name="Gabaldon T."/>
            <person name="Bocker S."/>
            <person name="Voigt K."/>
        </authorList>
    </citation>
    <scope>NUCLEOTIDE SEQUENCE [LARGE SCALE GENOMIC DNA]</scope>
    <source>
        <strain evidence="2">FSU 9682</strain>
    </source>
</reference>
<gene>
    <name evidence="2" type="ORF">LCOR_07972.1</name>
</gene>
<dbReference type="VEuPathDB" id="FungiDB:LCOR_07972.1"/>
<evidence type="ECO:0000313" key="2">
    <source>
        <dbReference type="EMBL" id="CDH56975.1"/>
    </source>
</evidence>
<dbReference type="STRING" id="1263082.A0A068S4S9"/>
<sequence length="203" mass="22295">MINKCCCCFPLRIGVFIIALFSFLASTASLVWLIINRNQIQGYEGYSYFNMDAVFYVGIGLASLNIAAGLFGLIGTTAQKRGLVGIFQFVYWIMAILTLVVTVATWIFLLVRRSDIEAGCQEGIEQMESSGYTTLGSEIADMCSRGMQGLLIGGGVGVFIGNIISLYFACVVSAYASRLKRSNQHLPLRDLEDFPQPAYKTAY</sequence>
<dbReference type="Proteomes" id="UP000027586">
    <property type="component" value="Unassembled WGS sequence"/>
</dbReference>
<dbReference type="EMBL" id="CBTN010000042">
    <property type="protein sequence ID" value="CDH56975.1"/>
    <property type="molecule type" value="Genomic_DNA"/>
</dbReference>
<keyword evidence="1" id="KW-1133">Transmembrane helix</keyword>
<feature type="transmembrane region" description="Helical" evidence="1">
    <location>
        <begin position="12"/>
        <end position="35"/>
    </location>
</feature>
<feature type="transmembrane region" description="Helical" evidence="1">
    <location>
        <begin position="89"/>
        <end position="109"/>
    </location>
</feature>
<name>A0A068S4S9_9FUNG</name>
<feature type="transmembrane region" description="Helical" evidence="1">
    <location>
        <begin position="150"/>
        <end position="176"/>
    </location>
</feature>
<accession>A0A068S4S9</accession>
<protein>
    <submittedName>
        <fullName evidence="2">Uncharacterized protein</fullName>
    </submittedName>
</protein>
<organism evidence="2 3">
    <name type="scientific">Lichtheimia corymbifera JMRC:FSU:9682</name>
    <dbReference type="NCBI Taxonomy" id="1263082"/>
    <lineage>
        <taxon>Eukaryota</taxon>
        <taxon>Fungi</taxon>
        <taxon>Fungi incertae sedis</taxon>
        <taxon>Mucoromycota</taxon>
        <taxon>Mucoromycotina</taxon>
        <taxon>Mucoromycetes</taxon>
        <taxon>Mucorales</taxon>
        <taxon>Lichtheimiaceae</taxon>
        <taxon>Lichtheimia</taxon>
    </lineage>
</organism>
<proteinExistence type="predicted"/>
<keyword evidence="3" id="KW-1185">Reference proteome</keyword>